<dbReference type="EC" id="2.7.10.2" evidence="2"/>
<dbReference type="CDD" id="cd05387">
    <property type="entry name" value="BY-kinase"/>
    <property type="match status" value="1"/>
</dbReference>
<evidence type="ECO:0000256" key="5">
    <source>
        <dbReference type="ARBA" id="ARBA00022777"/>
    </source>
</evidence>
<keyword evidence="10" id="KW-0472">Membrane</keyword>
<dbReference type="Proteomes" id="UP000248857">
    <property type="component" value="Unassembled WGS sequence"/>
</dbReference>
<dbReference type="GO" id="GO:0004715">
    <property type="term" value="F:non-membrane spanning protein tyrosine kinase activity"/>
    <property type="evidence" value="ECO:0007669"/>
    <property type="project" value="UniProtKB-EC"/>
</dbReference>
<dbReference type="PANTHER" id="PTHR32309:SF13">
    <property type="entry name" value="FERRIC ENTEROBACTIN TRANSPORT PROTEIN FEPE"/>
    <property type="match status" value="1"/>
</dbReference>
<dbReference type="RefSeq" id="WP_110987910.1">
    <property type="nucleotide sequence ID" value="NZ_CAWNWM010000015.1"/>
</dbReference>
<accession>A0A2W1JC44</accession>
<keyword evidence="13" id="KW-1185">Reference proteome</keyword>
<feature type="coiled-coil region" evidence="9">
    <location>
        <begin position="293"/>
        <end position="341"/>
    </location>
</feature>
<evidence type="ECO:0000259" key="11">
    <source>
        <dbReference type="Pfam" id="PF13614"/>
    </source>
</evidence>
<name>A0A2W1JC44_9CYAN</name>
<dbReference type="Pfam" id="PF13614">
    <property type="entry name" value="AAA_31"/>
    <property type="match status" value="1"/>
</dbReference>
<dbReference type="InterPro" id="IPR005702">
    <property type="entry name" value="Wzc-like_C"/>
</dbReference>
<keyword evidence="9" id="KW-0175">Coiled coil</keyword>
<comment type="caution">
    <text evidence="12">The sequence shown here is derived from an EMBL/GenBank/DDBJ whole genome shotgun (WGS) entry which is preliminary data.</text>
</comment>
<comment type="similarity">
    <text evidence="1">Belongs to the CpsD/CapB family.</text>
</comment>
<comment type="catalytic activity">
    <reaction evidence="8">
        <text>L-tyrosyl-[protein] + ATP = O-phospho-L-tyrosyl-[protein] + ADP + H(+)</text>
        <dbReference type="Rhea" id="RHEA:10596"/>
        <dbReference type="Rhea" id="RHEA-COMP:10136"/>
        <dbReference type="Rhea" id="RHEA-COMP:20101"/>
        <dbReference type="ChEBI" id="CHEBI:15378"/>
        <dbReference type="ChEBI" id="CHEBI:30616"/>
        <dbReference type="ChEBI" id="CHEBI:46858"/>
        <dbReference type="ChEBI" id="CHEBI:61978"/>
        <dbReference type="ChEBI" id="CHEBI:456216"/>
        <dbReference type="EC" id="2.7.10.2"/>
    </reaction>
</comment>
<keyword evidence="10" id="KW-0812">Transmembrane</keyword>
<evidence type="ECO:0000256" key="1">
    <source>
        <dbReference type="ARBA" id="ARBA00007316"/>
    </source>
</evidence>
<keyword evidence="10" id="KW-1133">Transmembrane helix</keyword>
<evidence type="ECO:0000313" key="12">
    <source>
        <dbReference type="EMBL" id="PZD71590.1"/>
    </source>
</evidence>
<dbReference type="Gene3D" id="3.40.50.300">
    <property type="entry name" value="P-loop containing nucleotide triphosphate hydrolases"/>
    <property type="match status" value="1"/>
</dbReference>
<keyword evidence="4" id="KW-0547">Nucleotide-binding</keyword>
<evidence type="ECO:0000256" key="8">
    <source>
        <dbReference type="ARBA" id="ARBA00051245"/>
    </source>
</evidence>
<dbReference type="GO" id="GO:0005886">
    <property type="term" value="C:plasma membrane"/>
    <property type="evidence" value="ECO:0007669"/>
    <property type="project" value="TreeGrafter"/>
</dbReference>
<dbReference type="OrthoDB" id="580971at2"/>
<evidence type="ECO:0000256" key="6">
    <source>
        <dbReference type="ARBA" id="ARBA00022840"/>
    </source>
</evidence>
<sequence length="761" mass="83824">MRTDPDETTVSLLTAYEQSEDLAFKHMAPFKGASKKGLRVGAVSRFLRRNLLLILATTLGISGLVFYLVWRQPRQYEGEFQLLVEPLSAEGRLTNSAASSPQSQPGSAETDYATLIRLLKSPTVLNKIIGKIQARYADLDHNRLTGTLNVKRVEDSSGKTKLIGVTYQDPDLQQINFVLEQLASGYIQYSKEERQTYLGEGISFISKKLPEARQNVANLEKQLQELQQKYRITNPDTEGAGLAQQARDLESQRLDVRRRLQAQKSLYANLQGQLGLAPSEAIAASSLTENPRYQQLIGELKQVETEIAAQAATLTDDNPLMQDLRAKQANLKTLLSQETRNLASQNLAGNGSASNVPNFQGSLQRGLSQQLVETLNDIQVLEVQSQAAQQASEAVDRKLQQFPAIQRRYNEIQRELGGATKSLNQLLENQENLKVEDAQQQIPWQLAVSPGIRRDQNGDPVSLGQSRPAKLALGVLGGLLLGIGLSLLREKRQNVFHSTADLRDETQLPLLGALPFSETASVLETHEIGDLHSPKQSQQMLRRAAEALYAKLKFLNSEMPIQSLVVSSVTSRDGKTTAAMHLSQVAASTGQRVLLVDANMAMPQLHSYLGVPNFEGLSEILHKKLDPTQYIQRSPHHANLFILSSGQSLAGASQLLASAQMQYLMGQFQNMFDLVVYDTAHLLDYTDAQYLSWQADGLLLVVGIGRTQHSLVLKALKSLSSSRLPILGTVANFASGAADAFEGERSLGVGRPEDEFEIFRV</sequence>
<evidence type="ECO:0000313" key="13">
    <source>
        <dbReference type="Proteomes" id="UP000248857"/>
    </source>
</evidence>
<feature type="transmembrane region" description="Helical" evidence="10">
    <location>
        <begin position="51"/>
        <end position="70"/>
    </location>
</feature>
<proteinExistence type="inferred from homology"/>
<dbReference type="AlphaFoldDB" id="A0A2W1JC44"/>
<dbReference type="PANTHER" id="PTHR32309">
    <property type="entry name" value="TYROSINE-PROTEIN KINASE"/>
    <property type="match status" value="1"/>
</dbReference>
<dbReference type="InterPro" id="IPR027417">
    <property type="entry name" value="P-loop_NTPase"/>
</dbReference>
<evidence type="ECO:0000256" key="3">
    <source>
        <dbReference type="ARBA" id="ARBA00022679"/>
    </source>
</evidence>
<organism evidence="12 13">
    <name type="scientific">Acaryochloris thomasi RCC1774</name>
    <dbReference type="NCBI Taxonomy" id="1764569"/>
    <lineage>
        <taxon>Bacteria</taxon>
        <taxon>Bacillati</taxon>
        <taxon>Cyanobacteriota</taxon>
        <taxon>Cyanophyceae</taxon>
        <taxon>Acaryochloridales</taxon>
        <taxon>Acaryochloridaceae</taxon>
        <taxon>Acaryochloris</taxon>
        <taxon>Acaryochloris thomasi</taxon>
    </lineage>
</organism>
<evidence type="ECO:0000256" key="9">
    <source>
        <dbReference type="SAM" id="Coils"/>
    </source>
</evidence>
<evidence type="ECO:0000256" key="4">
    <source>
        <dbReference type="ARBA" id="ARBA00022741"/>
    </source>
</evidence>
<evidence type="ECO:0000256" key="2">
    <source>
        <dbReference type="ARBA" id="ARBA00011903"/>
    </source>
</evidence>
<dbReference type="EMBL" id="PQWO01000015">
    <property type="protein sequence ID" value="PZD71590.1"/>
    <property type="molecule type" value="Genomic_DNA"/>
</dbReference>
<keyword evidence="3 12" id="KW-0808">Transferase</keyword>
<feature type="domain" description="AAA" evidence="11">
    <location>
        <begin position="574"/>
        <end position="699"/>
    </location>
</feature>
<dbReference type="InterPro" id="IPR025669">
    <property type="entry name" value="AAA_dom"/>
</dbReference>
<evidence type="ECO:0000256" key="10">
    <source>
        <dbReference type="SAM" id="Phobius"/>
    </source>
</evidence>
<feature type="coiled-coil region" evidence="9">
    <location>
        <begin position="202"/>
        <end position="229"/>
    </location>
</feature>
<dbReference type="InterPro" id="IPR050445">
    <property type="entry name" value="Bact_polysacc_biosynth/exp"/>
</dbReference>
<keyword evidence="5 12" id="KW-0418">Kinase</keyword>
<reference evidence="12 13" key="1">
    <citation type="journal article" date="2018" name="Sci. Rep.">
        <title>A novel species of the marine cyanobacterium Acaryochloris with a unique pigment content and lifestyle.</title>
        <authorList>
            <person name="Partensky F."/>
            <person name="Six C."/>
            <person name="Ratin M."/>
            <person name="Garczarek L."/>
            <person name="Vaulot D."/>
            <person name="Probert I."/>
            <person name="Calteau A."/>
            <person name="Gourvil P."/>
            <person name="Marie D."/>
            <person name="Grebert T."/>
            <person name="Bouchier C."/>
            <person name="Le Panse S."/>
            <person name="Gachenot M."/>
            <person name="Rodriguez F."/>
            <person name="Garrido J.L."/>
        </authorList>
    </citation>
    <scope>NUCLEOTIDE SEQUENCE [LARGE SCALE GENOMIC DNA]</scope>
    <source>
        <strain evidence="12 13">RCC1774</strain>
    </source>
</reference>
<protein>
    <recommendedName>
        <fullName evidence="2">non-specific protein-tyrosine kinase</fullName>
        <ecNumber evidence="2">2.7.10.2</ecNumber>
    </recommendedName>
</protein>
<gene>
    <name evidence="12" type="primary">ywqD_2</name>
    <name evidence="12" type="ORF">C1752_05108</name>
</gene>
<dbReference type="SUPFAM" id="SSF52540">
    <property type="entry name" value="P-loop containing nucleoside triphosphate hydrolases"/>
    <property type="match status" value="1"/>
</dbReference>
<evidence type="ECO:0000256" key="7">
    <source>
        <dbReference type="ARBA" id="ARBA00023137"/>
    </source>
</evidence>
<keyword evidence="6" id="KW-0067">ATP-binding</keyword>
<keyword evidence="7" id="KW-0829">Tyrosine-protein kinase</keyword>